<keyword evidence="1" id="KW-0472">Membrane</keyword>
<organism evidence="2">
    <name type="scientific">marine sediment metagenome</name>
    <dbReference type="NCBI Taxonomy" id="412755"/>
    <lineage>
        <taxon>unclassified sequences</taxon>
        <taxon>metagenomes</taxon>
        <taxon>ecological metagenomes</taxon>
    </lineage>
</organism>
<accession>X0YTP5</accession>
<name>X0YTP5_9ZZZZ</name>
<protein>
    <submittedName>
        <fullName evidence="2">Uncharacterized protein</fullName>
    </submittedName>
</protein>
<evidence type="ECO:0000256" key="1">
    <source>
        <dbReference type="SAM" id="Phobius"/>
    </source>
</evidence>
<feature type="transmembrane region" description="Helical" evidence="1">
    <location>
        <begin position="15"/>
        <end position="39"/>
    </location>
</feature>
<reference evidence="2" key="1">
    <citation type="journal article" date="2014" name="Front. Microbiol.">
        <title>High frequency of phylogenetically diverse reductive dehalogenase-homologous genes in deep subseafloor sedimentary metagenomes.</title>
        <authorList>
            <person name="Kawai M."/>
            <person name="Futagami T."/>
            <person name="Toyoda A."/>
            <person name="Takaki Y."/>
            <person name="Nishi S."/>
            <person name="Hori S."/>
            <person name="Arai W."/>
            <person name="Tsubouchi T."/>
            <person name="Morono Y."/>
            <person name="Uchiyama I."/>
            <person name="Ito T."/>
            <person name="Fujiyama A."/>
            <person name="Inagaki F."/>
            <person name="Takami H."/>
        </authorList>
    </citation>
    <scope>NUCLEOTIDE SEQUENCE</scope>
    <source>
        <strain evidence="2">Expedition CK06-06</strain>
    </source>
</reference>
<evidence type="ECO:0000313" key="2">
    <source>
        <dbReference type="EMBL" id="GAG59625.1"/>
    </source>
</evidence>
<keyword evidence="1" id="KW-1133">Transmembrane helix</keyword>
<comment type="caution">
    <text evidence="2">The sequence shown here is derived from an EMBL/GenBank/DDBJ whole genome shotgun (WGS) entry which is preliminary data.</text>
</comment>
<keyword evidence="1" id="KW-0812">Transmembrane</keyword>
<sequence>MSIPALCAYRFTNRWIYLGLTLLPFSVVKKYSAFGFIFFPFSLVSG</sequence>
<dbReference type="AlphaFoldDB" id="X0YTP5"/>
<gene>
    <name evidence="2" type="ORF">S01H4_19878</name>
</gene>
<dbReference type="EMBL" id="BART01008896">
    <property type="protein sequence ID" value="GAG59625.1"/>
    <property type="molecule type" value="Genomic_DNA"/>
</dbReference>
<proteinExistence type="predicted"/>